<accession>A0ACA9K6F3</accession>
<gene>
    <name evidence="1" type="ORF">ACOLOM_LOCUS911</name>
</gene>
<sequence>MSCSAFVQKRLLSLSSFSATSFPINITELNCPRPLIWYTESDITSDMYCIDRCCLSCPYTNNFYPEGSLDNTFKTFAVFGIISFFLMLMLALLFLLLPSQRNNQTTKLILLPLAISVCLFNASEFFTIQQRKSQCISPVLRANTHDNYNCAAQAFFTIGGAYAIAFWAALLMLHLHMISVWRSDFIIHNILYINIFVWSISVLVAIIPLVVNRVEAGNICFITLNDSSLYYCFMSFIYVAFLAHLMTFVYMTKVSIKANWRFSSGSVVNKRISFVEAQRTFSHVKTVFTLQWRAMLGAILINLTPSASIEQGEKFGRMNSNSKRSGVNIRTHSTNKASSSRSEGMATHTTNRPSSSDSSTSQKYTAPTTGGTASSSYESGGVLSNLPPSIPTRNSLGIFQTSDTFANSRRQSLRHITFEDDKRTSFASFHSVSALEGADAAALNNRIIIFNLANQRKKRQSRELAKKIARDSITEVSEGETSSDGNQEDHRSKGMNMQARFIDLRVVNGEHDKAEESDVEFTAKRKTFEDEEPEKKRTSNKNDGGDGGEM</sequence>
<protein>
    <submittedName>
        <fullName evidence="1">5042_t:CDS:1</fullName>
    </submittedName>
</protein>
<name>A0ACA9K6F3_9GLOM</name>
<organism evidence="1 2">
    <name type="scientific">Acaulospora colombiana</name>
    <dbReference type="NCBI Taxonomy" id="27376"/>
    <lineage>
        <taxon>Eukaryota</taxon>
        <taxon>Fungi</taxon>
        <taxon>Fungi incertae sedis</taxon>
        <taxon>Mucoromycota</taxon>
        <taxon>Glomeromycotina</taxon>
        <taxon>Glomeromycetes</taxon>
        <taxon>Diversisporales</taxon>
        <taxon>Acaulosporaceae</taxon>
        <taxon>Acaulospora</taxon>
    </lineage>
</organism>
<evidence type="ECO:0000313" key="1">
    <source>
        <dbReference type="EMBL" id="CAG8454583.1"/>
    </source>
</evidence>
<comment type="caution">
    <text evidence="1">The sequence shown here is derived from an EMBL/GenBank/DDBJ whole genome shotgun (WGS) entry which is preliminary data.</text>
</comment>
<dbReference type="Proteomes" id="UP000789525">
    <property type="component" value="Unassembled WGS sequence"/>
</dbReference>
<dbReference type="EMBL" id="CAJVPT010000999">
    <property type="protein sequence ID" value="CAG8454583.1"/>
    <property type="molecule type" value="Genomic_DNA"/>
</dbReference>
<reference evidence="1" key="1">
    <citation type="submission" date="2021-06" db="EMBL/GenBank/DDBJ databases">
        <authorList>
            <person name="Kallberg Y."/>
            <person name="Tangrot J."/>
            <person name="Rosling A."/>
        </authorList>
    </citation>
    <scope>NUCLEOTIDE SEQUENCE</scope>
    <source>
        <strain evidence="1">CL356</strain>
    </source>
</reference>
<evidence type="ECO:0000313" key="2">
    <source>
        <dbReference type="Proteomes" id="UP000789525"/>
    </source>
</evidence>
<proteinExistence type="predicted"/>
<keyword evidence="2" id="KW-1185">Reference proteome</keyword>